<proteinExistence type="predicted"/>
<evidence type="ECO:0000313" key="1">
    <source>
        <dbReference type="EMBL" id="PXX20159.1"/>
    </source>
</evidence>
<dbReference type="EMBL" id="QJJX01000031">
    <property type="protein sequence ID" value="PXX20159.1"/>
    <property type="molecule type" value="Genomic_DNA"/>
</dbReference>
<gene>
    <name evidence="1" type="ORF">EJ73_02225</name>
</gene>
<dbReference type="AlphaFoldDB" id="A0A318HQT1"/>
<sequence length="94" mass="11210">MCFLAFDILDRFLSLLRPKLRCSYTKTLQKYTYYYAGNCGDVFKLTGVGIIVPNPVFLFFEWRNTFKFYNPNCFYFIKTTIYIKSILKAIRIRG</sequence>
<protein>
    <submittedName>
        <fullName evidence="1">Uncharacterized protein</fullName>
    </submittedName>
</protein>
<accession>A0A318HQT1</accession>
<reference evidence="1 2" key="1">
    <citation type="submission" date="2018-05" db="EMBL/GenBank/DDBJ databases">
        <title>Genomic Encyclopedia of Type Strains, Phase I: the one thousand microbial genomes (KMG-I) project.</title>
        <authorList>
            <person name="Kyrpides N."/>
        </authorList>
    </citation>
    <scope>NUCLEOTIDE SEQUENCE [LARGE SCALE GENOMIC DNA]</scope>
    <source>
        <strain evidence="1 2">DSM 15611</strain>
    </source>
</reference>
<dbReference type="STRING" id="1122991.GCA_000613445_01043"/>
<name>A0A318HQT1_9BACT</name>
<evidence type="ECO:0000313" key="2">
    <source>
        <dbReference type="Proteomes" id="UP000248314"/>
    </source>
</evidence>
<dbReference type="Proteomes" id="UP000248314">
    <property type="component" value="Unassembled WGS sequence"/>
</dbReference>
<organism evidence="1 2">
    <name type="scientific">Hoylesella shahii DSM 15611 = JCM 12083</name>
    <dbReference type="NCBI Taxonomy" id="1122991"/>
    <lineage>
        <taxon>Bacteria</taxon>
        <taxon>Pseudomonadati</taxon>
        <taxon>Bacteroidota</taxon>
        <taxon>Bacteroidia</taxon>
        <taxon>Bacteroidales</taxon>
        <taxon>Prevotellaceae</taxon>
        <taxon>Hoylesella</taxon>
    </lineage>
</organism>
<comment type="caution">
    <text evidence="1">The sequence shown here is derived from an EMBL/GenBank/DDBJ whole genome shotgun (WGS) entry which is preliminary data.</text>
</comment>
<keyword evidence="2" id="KW-1185">Reference proteome</keyword>